<dbReference type="InterPro" id="IPR011065">
    <property type="entry name" value="Kunitz_inhibitor_STI-like_sf"/>
</dbReference>
<feature type="chain" id="PRO_5043664148" evidence="1">
    <location>
        <begin position="28"/>
        <end position="205"/>
    </location>
</feature>
<gene>
    <name evidence="2" type="ORF">H6P81_017839</name>
</gene>
<dbReference type="AlphaFoldDB" id="A0AAV7E1A9"/>
<dbReference type="Proteomes" id="UP000825729">
    <property type="component" value="Unassembled WGS sequence"/>
</dbReference>
<dbReference type="Gene3D" id="2.80.10.50">
    <property type="match status" value="1"/>
</dbReference>
<dbReference type="InterPro" id="IPR002160">
    <property type="entry name" value="Prot_inh_Kunz-lg"/>
</dbReference>
<dbReference type="SMART" id="SM00452">
    <property type="entry name" value="STI"/>
    <property type="match status" value="1"/>
</dbReference>
<accession>A0AAV7E1A9</accession>
<dbReference type="Pfam" id="PF00197">
    <property type="entry name" value="Kunitz_legume"/>
    <property type="match status" value="1"/>
</dbReference>
<evidence type="ECO:0000313" key="2">
    <source>
        <dbReference type="EMBL" id="KAG9441985.1"/>
    </source>
</evidence>
<dbReference type="SUPFAM" id="SSF50386">
    <property type="entry name" value="STI-like"/>
    <property type="match status" value="1"/>
</dbReference>
<dbReference type="PANTHER" id="PTHR33107:SF5">
    <property type="entry name" value="KUNITZ TRYPSIN INHIBITOR 5"/>
    <property type="match status" value="1"/>
</dbReference>
<evidence type="ECO:0000256" key="1">
    <source>
        <dbReference type="SAM" id="SignalP"/>
    </source>
</evidence>
<reference evidence="2 3" key="1">
    <citation type="submission" date="2021-07" db="EMBL/GenBank/DDBJ databases">
        <title>The Aristolochia fimbriata genome: insights into angiosperm evolution, floral development and chemical biosynthesis.</title>
        <authorList>
            <person name="Jiao Y."/>
        </authorList>
    </citation>
    <scope>NUCLEOTIDE SEQUENCE [LARGE SCALE GENOMIC DNA]</scope>
    <source>
        <strain evidence="2">IBCAS-2021</strain>
        <tissue evidence="2">Leaf</tissue>
    </source>
</reference>
<dbReference type="GO" id="GO:0004866">
    <property type="term" value="F:endopeptidase inhibitor activity"/>
    <property type="evidence" value="ECO:0007669"/>
    <property type="project" value="InterPro"/>
</dbReference>
<dbReference type="EMBL" id="JAINDJ010000007">
    <property type="protein sequence ID" value="KAG9441985.1"/>
    <property type="molecule type" value="Genomic_DNA"/>
</dbReference>
<evidence type="ECO:0000313" key="3">
    <source>
        <dbReference type="Proteomes" id="UP000825729"/>
    </source>
</evidence>
<organism evidence="2 3">
    <name type="scientific">Aristolochia fimbriata</name>
    <name type="common">White veined hardy Dutchman's pipe vine</name>
    <dbReference type="NCBI Taxonomy" id="158543"/>
    <lineage>
        <taxon>Eukaryota</taxon>
        <taxon>Viridiplantae</taxon>
        <taxon>Streptophyta</taxon>
        <taxon>Embryophyta</taxon>
        <taxon>Tracheophyta</taxon>
        <taxon>Spermatophyta</taxon>
        <taxon>Magnoliopsida</taxon>
        <taxon>Magnoliidae</taxon>
        <taxon>Piperales</taxon>
        <taxon>Aristolochiaceae</taxon>
        <taxon>Aristolochia</taxon>
    </lineage>
</organism>
<dbReference type="PROSITE" id="PS00283">
    <property type="entry name" value="SOYBEAN_KUNITZ"/>
    <property type="match status" value="1"/>
</dbReference>
<dbReference type="PANTHER" id="PTHR33107">
    <property type="entry name" value="KUNITZ TRYPSIN INHIBITOR 2"/>
    <property type="match status" value="1"/>
</dbReference>
<name>A0AAV7E1A9_ARIFI</name>
<dbReference type="PRINTS" id="PR00291">
    <property type="entry name" value="KUNITZINHBTR"/>
</dbReference>
<keyword evidence="1" id="KW-0732">Signal</keyword>
<keyword evidence="3" id="KW-1185">Reference proteome</keyword>
<proteinExistence type="predicted"/>
<protein>
    <submittedName>
        <fullName evidence="2">Uncharacterized protein</fullName>
    </submittedName>
</protein>
<dbReference type="CDD" id="cd23375">
    <property type="entry name" value="beta-trefoil_STI_VvMLP-like"/>
    <property type="match status" value="1"/>
</dbReference>
<sequence length="205" mass="21934">MSATQQLLSVIPFFFLLLASLSEAGSGESVRDVEGKKLLYGAEYYILPSIWARGGGFALASRNGTCPLNVAQEFSEVNNGLPVKFFPAATGGKTVHFGADINVVFSAATICVQSTAWRLLGPDAATQKRYVATGGATGNPGQATISNWFKIEKSGEGSLGYKLVFCPTVCNFCKVVCGNIGVFMEKDKRWVGLTDDPFPVVFKKV</sequence>
<feature type="signal peptide" evidence="1">
    <location>
        <begin position="1"/>
        <end position="27"/>
    </location>
</feature>
<comment type="caution">
    <text evidence="2">The sequence shown here is derived from an EMBL/GenBank/DDBJ whole genome shotgun (WGS) entry which is preliminary data.</text>
</comment>